<gene>
    <name evidence="2" type="ORF">FHS27_000361</name>
</gene>
<feature type="transmembrane region" description="Helical" evidence="1">
    <location>
        <begin position="12"/>
        <end position="35"/>
    </location>
</feature>
<proteinExistence type="predicted"/>
<feature type="transmembrane region" description="Helical" evidence="1">
    <location>
        <begin position="244"/>
        <end position="263"/>
    </location>
</feature>
<feature type="transmembrane region" description="Helical" evidence="1">
    <location>
        <begin position="269"/>
        <end position="287"/>
    </location>
</feature>
<dbReference type="EMBL" id="JACHXU010000001">
    <property type="protein sequence ID" value="MBB3204597.1"/>
    <property type="molecule type" value="Genomic_DNA"/>
</dbReference>
<keyword evidence="3" id="KW-1185">Reference proteome</keyword>
<dbReference type="RefSeq" id="WP_184300811.1">
    <property type="nucleotide sequence ID" value="NZ_JACHXU010000001.1"/>
</dbReference>
<keyword evidence="1" id="KW-0472">Membrane</keyword>
<name>A0A7W5DUW2_9BACT</name>
<organism evidence="2 3">
    <name type="scientific">Aporhodopirellula rubra</name>
    <dbReference type="NCBI Taxonomy" id="980271"/>
    <lineage>
        <taxon>Bacteria</taxon>
        <taxon>Pseudomonadati</taxon>
        <taxon>Planctomycetota</taxon>
        <taxon>Planctomycetia</taxon>
        <taxon>Pirellulales</taxon>
        <taxon>Pirellulaceae</taxon>
        <taxon>Aporhodopirellula</taxon>
    </lineage>
</organism>
<accession>A0A7W5DUW2</accession>
<evidence type="ECO:0000313" key="2">
    <source>
        <dbReference type="EMBL" id="MBB3204597.1"/>
    </source>
</evidence>
<keyword evidence="1" id="KW-1133">Transmembrane helix</keyword>
<feature type="transmembrane region" description="Helical" evidence="1">
    <location>
        <begin position="47"/>
        <end position="66"/>
    </location>
</feature>
<evidence type="ECO:0008006" key="4">
    <source>
        <dbReference type="Google" id="ProtNLM"/>
    </source>
</evidence>
<evidence type="ECO:0000256" key="1">
    <source>
        <dbReference type="SAM" id="Phobius"/>
    </source>
</evidence>
<sequence>MVRRSHDRETLTPRMPVAAWLSVLSLDAVLVAVAWQQLLMLSFCDRGATWAECGSLAATVWLVYVADRLLDAARLDLSQPHTLRHRFYLRHRRVFFAGWVVLLLADTLVVVRYLSPELLRSGLVLASAVLVYGAGVHFPSASSDAKGSLLRTRLRPALVPKEFRVGVLFALGVSLTAWTSLIFHGDSGEDRQVFFSLAAATVAMAVLFGVNCVLVARFERHLDRAQSFASIATRWQSRGEREMQLSLCVFAIVVTLPMVVMMLQLPASVGTAVAACALGLFVLAFVSDRRCRQPTSMEVQQTTQDTFTFFDVRGVWVDVILWTPPMVILCCM</sequence>
<evidence type="ECO:0000313" key="3">
    <source>
        <dbReference type="Proteomes" id="UP000536179"/>
    </source>
</evidence>
<dbReference type="Proteomes" id="UP000536179">
    <property type="component" value="Unassembled WGS sequence"/>
</dbReference>
<comment type="caution">
    <text evidence="2">The sequence shown here is derived from an EMBL/GenBank/DDBJ whole genome shotgun (WGS) entry which is preliminary data.</text>
</comment>
<feature type="transmembrane region" description="Helical" evidence="1">
    <location>
        <begin position="195"/>
        <end position="216"/>
    </location>
</feature>
<dbReference type="AlphaFoldDB" id="A0A7W5DUW2"/>
<feature type="transmembrane region" description="Helical" evidence="1">
    <location>
        <begin position="121"/>
        <end position="142"/>
    </location>
</feature>
<reference evidence="2 3" key="1">
    <citation type="submission" date="2020-08" db="EMBL/GenBank/DDBJ databases">
        <title>Genomic Encyclopedia of Type Strains, Phase III (KMG-III): the genomes of soil and plant-associated and newly described type strains.</title>
        <authorList>
            <person name="Whitman W."/>
        </authorList>
    </citation>
    <scope>NUCLEOTIDE SEQUENCE [LARGE SCALE GENOMIC DNA]</scope>
    <source>
        <strain evidence="2 3">CECT 8075</strain>
    </source>
</reference>
<feature type="transmembrane region" description="Helical" evidence="1">
    <location>
        <begin position="94"/>
        <end position="115"/>
    </location>
</feature>
<keyword evidence="1" id="KW-0812">Transmembrane</keyword>
<feature type="transmembrane region" description="Helical" evidence="1">
    <location>
        <begin position="163"/>
        <end position="183"/>
    </location>
</feature>
<protein>
    <recommendedName>
        <fullName evidence="4">Transmembrane protein</fullName>
    </recommendedName>
</protein>